<name>A0A3N1Y1Y8_9FIRM</name>
<dbReference type="EMBL" id="RJVG01000001">
    <property type="protein sequence ID" value="ROR31542.1"/>
    <property type="molecule type" value="Genomic_DNA"/>
</dbReference>
<dbReference type="InterPro" id="IPR010037">
    <property type="entry name" value="FkbH_domain"/>
</dbReference>
<dbReference type="InterPro" id="IPR036514">
    <property type="entry name" value="SGNH_hydro_sf"/>
</dbReference>
<dbReference type="Proteomes" id="UP000273083">
    <property type="component" value="Unassembled WGS sequence"/>
</dbReference>
<sequence>MQKIALLSNVNMEPVIQNITKKHNIFKTTGYGNVFEEMANKNSQLYKYNPEVIYIIIDIKEICINCESIEQIHLEVSNWFSLFRKCINSHIVYFISDVDFRSYDMEIGTDDLDTLVIEQIWKKELKNVINDFTNIHQFSYKKQVEKIGKDNFYTNKLWYLGRIIHTNLAKDSLIKEIDNCLQLLKETQKKVLILDLDNTIWGGIIGEGEYNNIELSDEKIGLIYKDLQRIIRRIKNTGILLAIVSKNNYEDAISVIRTNQHMILKEDDFIAKKINWIQKDINILEISKEINLGLDSFVFFDDNPAERELVKNSLPDVTVPEFPNRIELLPKAMEEVYTKYFKKLTFTNEDKERSLQYLANSKRLELQKKTMDFTSYLTGLHITVKPVEPFLNRQRLFQLINKTNQFNLTTQRYTMVELEEIIQAPNKKIYAFEISDKFGNNGITAVVIVNLLNQAFIDTFILSCRIMGKFIENYIIDFVEKDLLKDGYQILFSKYIKTSKNKPVEDFYDRMGYQIIEATEDYKIYRISLETKLDREYYIKRS</sequence>
<dbReference type="RefSeq" id="WP_123607639.1">
    <property type="nucleotide sequence ID" value="NZ_RJVG01000001.1"/>
</dbReference>
<dbReference type="OrthoDB" id="323926at2"/>
<gene>
    <name evidence="1" type="ORF">EDD66_101159</name>
</gene>
<dbReference type="Gene3D" id="3.40.50.1000">
    <property type="entry name" value="HAD superfamily/HAD-like"/>
    <property type="match status" value="1"/>
</dbReference>
<dbReference type="NCBIfam" id="TIGR01686">
    <property type="entry name" value="FkbH"/>
    <property type="match status" value="1"/>
</dbReference>
<reference evidence="1 2" key="1">
    <citation type="submission" date="2018-11" db="EMBL/GenBank/DDBJ databases">
        <title>Genomic Encyclopedia of Type Strains, Phase IV (KMG-IV): sequencing the most valuable type-strain genomes for metagenomic binning, comparative biology and taxonomic classification.</title>
        <authorList>
            <person name="Goeker M."/>
        </authorList>
    </citation>
    <scope>NUCLEOTIDE SEQUENCE [LARGE SCALE GENOMIC DNA]</scope>
    <source>
        <strain evidence="1 2">DSM 26537</strain>
    </source>
</reference>
<organism evidence="1 2">
    <name type="scientific">Mobilisporobacter senegalensis</name>
    <dbReference type="NCBI Taxonomy" id="1329262"/>
    <lineage>
        <taxon>Bacteria</taxon>
        <taxon>Bacillati</taxon>
        <taxon>Bacillota</taxon>
        <taxon>Clostridia</taxon>
        <taxon>Lachnospirales</taxon>
        <taxon>Lachnospiraceae</taxon>
        <taxon>Mobilisporobacter</taxon>
    </lineage>
</organism>
<keyword evidence="2" id="KW-1185">Reference proteome</keyword>
<evidence type="ECO:0000313" key="1">
    <source>
        <dbReference type="EMBL" id="ROR31542.1"/>
    </source>
</evidence>
<protein>
    <submittedName>
        <fullName evidence="1">HAD superfamily phosphatase (TIGR01681 family)/FkbH-like protein</fullName>
    </submittedName>
</protein>
<proteinExistence type="predicted"/>
<dbReference type="NCBIfam" id="TIGR01681">
    <property type="entry name" value="HAD-SF-IIIC"/>
    <property type="match status" value="1"/>
</dbReference>
<dbReference type="InterPro" id="IPR023214">
    <property type="entry name" value="HAD_sf"/>
</dbReference>
<dbReference type="InterPro" id="IPR010033">
    <property type="entry name" value="HAD_SF_ppase_IIIC"/>
</dbReference>
<evidence type="ECO:0000313" key="2">
    <source>
        <dbReference type="Proteomes" id="UP000273083"/>
    </source>
</evidence>
<dbReference type="InterPro" id="IPR036412">
    <property type="entry name" value="HAD-like_sf"/>
</dbReference>
<dbReference type="Gene3D" id="3.40.50.1110">
    <property type="entry name" value="SGNH hydrolase"/>
    <property type="match status" value="1"/>
</dbReference>
<dbReference type="SUPFAM" id="SSF56784">
    <property type="entry name" value="HAD-like"/>
    <property type="match status" value="1"/>
</dbReference>
<accession>A0A3N1Y1Y8</accession>
<dbReference type="AlphaFoldDB" id="A0A3N1Y1Y8"/>
<comment type="caution">
    <text evidence="1">The sequence shown here is derived from an EMBL/GenBank/DDBJ whole genome shotgun (WGS) entry which is preliminary data.</text>
</comment>